<dbReference type="InterPro" id="IPR020846">
    <property type="entry name" value="MFS_dom"/>
</dbReference>
<dbReference type="GO" id="GO:0005886">
    <property type="term" value="C:plasma membrane"/>
    <property type="evidence" value="ECO:0007669"/>
    <property type="project" value="UniProtKB-SubCell"/>
</dbReference>
<evidence type="ECO:0000256" key="5">
    <source>
        <dbReference type="ARBA" id="ARBA00023136"/>
    </source>
</evidence>
<dbReference type="SUPFAM" id="SSF103473">
    <property type="entry name" value="MFS general substrate transporter"/>
    <property type="match status" value="1"/>
</dbReference>
<dbReference type="InterPro" id="IPR011701">
    <property type="entry name" value="MFS"/>
</dbReference>
<feature type="transmembrane region" description="Helical" evidence="6">
    <location>
        <begin position="300"/>
        <end position="326"/>
    </location>
</feature>
<feature type="transmembrane region" description="Helical" evidence="6">
    <location>
        <begin position="273"/>
        <end position="294"/>
    </location>
</feature>
<accession>A0A0R1XDF4</accession>
<dbReference type="CDD" id="cd17489">
    <property type="entry name" value="MFS_YfcJ_like"/>
    <property type="match status" value="1"/>
</dbReference>
<gene>
    <name evidence="8" type="ORF">FD32_GL001792</name>
</gene>
<evidence type="ECO:0000313" key="8">
    <source>
        <dbReference type="EMBL" id="KRM28191.1"/>
    </source>
</evidence>
<dbReference type="OrthoDB" id="9814001at2"/>
<dbReference type="InterPro" id="IPR052714">
    <property type="entry name" value="MFS_Exporter"/>
</dbReference>
<feature type="transmembrane region" description="Helical" evidence="6">
    <location>
        <begin position="333"/>
        <end position="356"/>
    </location>
</feature>
<evidence type="ECO:0000256" key="6">
    <source>
        <dbReference type="SAM" id="Phobius"/>
    </source>
</evidence>
<name>A0A0R1XDF4_9LACO</name>
<keyword evidence="9" id="KW-1185">Reference proteome</keyword>
<feature type="transmembrane region" description="Helical" evidence="6">
    <location>
        <begin position="240"/>
        <end position="264"/>
    </location>
</feature>
<evidence type="ECO:0000256" key="2">
    <source>
        <dbReference type="ARBA" id="ARBA00022448"/>
    </source>
</evidence>
<dbReference type="RefSeq" id="WP_047769853.1">
    <property type="nucleotide sequence ID" value="NZ_AZGM01000046.1"/>
</dbReference>
<feature type="domain" description="Major facilitator superfamily (MFS) profile" evidence="7">
    <location>
        <begin position="13"/>
        <end position="386"/>
    </location>
</feature>
<sequence>MAKQKKEHIFTKDVVLVMAASFFFMFSNMYCNPLINGYAKSLGASGAFAGVIVGMMSIVAMFLRPIAGNLTDHFSKYQLSFVGGALSFIGVLGYVFTPNSVVLLLCRLVNGLGYVLCTVCMTTWLSYLVPFSHVGEAMSFYGLMNALAMSLAPAISIDIYPVIGYRLAIIISALAALMVVVTIQFVHNRALPTAKGPIDKGHFHLKIIQHDSIPIAAMIALFAIPYFATQADIVSYTEQRHLPIAVGAYFLIYAIVLLAIRLFLRNQFDTVRFGIWLVASLVATAFYLVMLAVMHTNWEMALAAAGMAFGYGTIYSVCQSTAMMLAPQSERGLASATFFLGLDIGMSLGPILGGLIDDFLPVAFFYPVMLIIVPLILLIYLGNRKKLNGAVVKHQDIE</sequence>
<evidence type="ECO:0000313" key="9">
    <source>
        <dbReference type="Proteomes" id="UP000051412"/>
    </source>
</evidence>
<feature type="transmembrane region" description="Helical" evidence="6">
    <location>
        <begin position="14"/>
        <end position="35"/>
    </location>
</feature>
<dbReference type="Proteomes" id="UP000051412">
    <property type="component" value="Unassembled WGS sequence"/>
</dbReference>
<reference evidence="8 9" key="1">
    <citation type="journal article" date="2015" name="Genome Announc.">
        <title>Expanding the biotechnology potential of lactobacilli through comparative genomics of 213 strains and associated genera.</title>
        <authorList>
            <person name="Sun Z."/>
            <person name="Harris H.M."/>
            <person name="McCann A."/>
            <person name="Guo C."/>
            <person name="Argimon S."/>
            <person name="Zhang W."/>
            <person name="Yang X."/>
            <person name="Jeffery I.B."/>
            <person name="Cooney J.C."/>
            <person name="Kagawa T.F."/>
            <person name="Liu W."/>
            <person name="Song Y."/>
            <person name="Salvetti E."/>
            <person name="Wrobel A."/>
            <person name="Rasinkangas P."/>
            <person name="Parkhill J."/>
            <person name="Rea M.C."/>
            <person name="O'Sullivan O."/>
            <person name="Ritari J."/>
            <person name="Douillard F.P."/>
            <person name="Paul Ross R."/>
            <person name="Yang R."/>
            <person name="Briner A.E."/>
            <person name="Felis G.E."/>
            <person name="de Vos W.M."/>
            <person name="Barrangou R."/>
            <person name="Klaenhammer T.R."/>
            <person name="Caufield P.W."/>
            <person name="Cui Y."/>
            <person name="Zhang H."/>
            <person name="O'Toole P.W."/>
        </authorList>
    </citation>
    <scope>NUCLEOTIDE SEQUENCE [LARGE SCALE GENOMIC DNA]</scope>
    <source>
        <strain evidence="8 9">DSM 6035</strain>
    </source>
</reference>
<organism evidence="8 9">
    <name type="scientific">Limosilactobacillus panis DSM 6035</name>
    <dbReference type="NCBI Taxonomy" id="1423782"/>
    <lineage>
        <taxon>Bacteria</taxon>
        <taxon>Bacillati</taxon>
        <taxon>Bacillota</taxon>
        <taxon>Bacilli</taxon>
        <taxon>Lactobacillales</taxon>
        <taxon>Lactobacillaceae</taxon>
        <taxon>Limosilactobacillus</taxon>
    </lineage>
</organism>
<comment type="subcellular location">
    <subcellularLocation>
        <location evidence="1">Cell membrane</location>
        <topology evidence="1">Multi-pass membrane protein</topology>
    </subcellularLocation>
</comment>
<feature type="transmembrane region" description="Helical" evidence="6">
    <location>
        <begin position="47"/>
        <end position="67"/>
    </location>
</feature>
<proteinExistence type="predicted"/>
<dbReference type="STRING" id="1423782.FD32_GL001792"/>
<feature type="transmembrane region" description="Helical" evidence="6">
    <location>
        <begin position="207"/>
        <end position="228"/>
    </location>
</feature>
<dbReference type="PROSITE" id="PS50850">
    <property type="entry name" value="MFS"/>
    <property type="match status" value="1"/>
</dbReference>
<dbReference type="InterPro" id="IPR036259">
    <property type="entry name" value="MFS_trans_sf"/>
</dbReference>
<feature type="transmembrane region" description="Helical" evidence="6">
    <location>
        <begin position="108"/>
        <end position="128"/>
    </location>
</feature>
<evidence type="ECO:0000259" key="7">
    <source>
        <dbReference type="PROSITE" id="PS50850"/>
    </source>
</evidence>
<dbReference type="PANTHER" id="PTHR23531:SF1">
    <property type="entry name" value="QUINOLENE RESISTANCE PROTEIN NORA"/>
    <property type="match status" value="1"/>
</dbReference>
<feature type="transmembrane region" description="Helical" evidence="6">
    <location>
        <begin position="163"/>
        <end position="186"/>
    </location>
</feature>
<dbReference type="Pfam" id="PF07690">
    <property type="entry name" value="MFS_1"/>
    <property type="match status" value="2"/>
</dbReference>
<protein>
    <submittedName>
        <fullName evidence="8">Major facilitator superfamily MFS 1 transporter</fullName>
    </submittedName>
</protein>
<comment type="caution">
    <text evidence="8">The sequence shown here is derived from an EMBL/GenBank/DDBJ whole genome shotgun (WGS) entry which is preliminary data.</text>
</comment>
<evidence type="ECO:0000256" key="4">
    <source>
        <dbReference type="ARBA" id="ARBA00022989"/>
    </source>
</evidence>
<evidence type="ECO:0000256" key="3">
    <source>
        <dbReference type="ARBA" id="ARBA00022692"/>
    </source>
</evidence>
<dbReference type="Gene3D" id="1.20.1250.20">
    <property type="entry name" value="MFS general substrate transporter like domains"/>
    <property type="match status" value="1"/>
</dbReference>
<dbReference type="GO" id="GO:0022857">
    <property type="term" value="F:transmembrane transporter activity"/>
    <property type="evidence" value="ECO:0007669"/>
    <property type="project" value="InterPro"/>
</dbReference>
<keyword evidence="3 6" id="KW-0812">Transmembrane</keyword>
<keyword evidence="4 6" id="KW-1133">Transmembrane helix</keyword>
<feature type="transmembrane region" description="Helical" evidence="6">
    <location>
        <begin position="79"/>
        <end position="96"/>
    </location>
</feature>
<dbReference type="PATRIC" id="fig|1423782.4.peg.1865"/>
<evidence type="ECO:0000256" key="1">
    <source>
        <dbReference type="ARBA" id="ARBA00004651"/>
    </source>
</evidence>
<keyword evidence="5 6" id="KW-0472">Membrane</keyword>
<keyword evidence="2" id="KW-0813">Transport</keyword>
<dbReference type="EMBL" id="AZGM01000046">
    <property type="protein sequence ID" value="KRM28191.1"/>
    <property type="molecule type" value="Genomic_DNA"/>
</dbReference>
<dbReference type="PANTHER" id="PTHR23531">
    <property type="entry name" value="QUINOLENE RESISTANCE PROTEIN NORA"/>
    <property type="match status" value="1"/>
</dbReference>
<dbReference type="AlphaFoldDB" id="A0A0R1XDF4"/>
<feature type="transmembrane region" description="Helical" evidence="6">
    <location>
        <begin position="362"/>
        <end position="381"/>
    </location>
</feature>